<protein>
    <submittedName>
        <fullName evidence="2">Uncharacterized protein</fullName>
    </submittedName>
</protein>
<dbReference type="EMBL" id="CAXIEN010000168">
    <property type="protein sequence ID" value="CAL1283494.1"/>
    <property type="molecule type" value="Genomic_DNA"/>
</dbReference>
<sequence>MPTTKKGPHLLRQVSLLDVSIRESNPNNKKKREKTWQDSASGEWQDQRQIRRHGDAWGRRDKATLSKRNEGCVLSKAATMLAAFSCLPQTASLA</sequence>
<name>A0AAV2AHI4_9ARAC</name>
<proteinExistence type="predicted"/>
<gene>
    <name evidence="2" type="ORF">LARSCL_LOCUS12639</name>
</gene>
<feature type="region of interest" description="Disordered" evidence="1">
    <location>
        <begin position="1"/>
        <end position="62"/>
    </location>
</feature>
<dbReference type="AlphaFoldDB" id="A0AAV2AHI4"/>
<evidence type="ECO:0000313" key="2">
    <source>
        <dbReference type="EMBL" id="CAL1283494.1"/>
    </source>
</evidence>
<feature type="compositionally biased region" description="Basic and acidic residues" evidence="1">
    <location>
        <begin position="45"/>
        <end position="62"/>
    </location>
</feature>
<keyword evidence="3" id="KW-1185">Reference proteome</keyword>
<accession>A0AAV2AHI4</accession>
<dbReference type="Proteomes" id="UP001497382">
    <property type="component" value="Unassembled WGS sequence"/>
</dbReference>
<evidence type="ECO:0000313" key="3">
    <source>
        <dbReference type="Proteomes" id="UP001497382"/>
    </source>
</evidence>
<evidence type="ECO:0000256" key="1">
    <source>
        <dbReference type="SAM" id="MobiDB-lite"/>
    </source>
</evidence>
<comment type="caution">
    <text evidence="2">The sequence shown here is derived from an EMBL/GenBank/DDBJ whole genome shotgun (WGS) entry which is preliminary data.</text>
</comment>
<reference evidence="2 3" key="1">
    <citation type="submission" date="2024-04" db="EMBL/GenBank/DDBJ databases">
        <authorList>
            <person name="Rising A."/>
            <person name="Reimegard J."/>
            <person name="Sonavane S."/>
            <person name="Akerstrom W."/>
            <person name="Nylinder S."/>
            <person name="Hedman E."/>
            <person name="Kallberg Y."/>
        </authorList>
    </citation>
    <scope>NUCLEOTIDE SEQUENCE [LARGE SCALE GENOMIC DNA]</scope>
</reference>
<organism evidence="2 3">
    <name type="scientific">Larinioides sclopetarius</name>
    <dbReference type="NCBI Taxonomy" id="280406"/>
    <lineage>
        <taxon>Eukaryota</taxon>
        <taxon>Metazoa</taxon>
        <taxon>Ecdysozoa</taxon>
        <taxon>Arthropoda</taxon>
        <taxon>Chelicerata</taxon>
        <taxon>Arachnida</taxon>
        <taxon>Araneae</taxon>
        <taxon>Araneomorphae</taxon>
        <taxon>Entelegynae</taxon>
        <taxon>Araneoidea</taxon>
        <taxon>Araneidae</taxon>
        <taxon>Larinioides</taxon>
    </lineage>
</organism>